<dbReference type="PANTHER" id="PTHR11017:SF385">
    <property type="entry name" value="DISEASE RESISTANCE PROTEIN (TIR-NBS-LRR CLASS)-RELATED"/>
    <property type="match status" value="1"/>
</dbReference>
<dbReference type="Pfam" id="PF01582">
    <property type="entry name" value="TIR"/>
    <property type="match status" value="1"/>
</dbReference>
<dbReference type="InterPro" id="IPR044974">
    <property type="entry name" value="Disease_R_plants"/>
</dbReference>
<dbReference type="PRINTS" id="PR00364">
    <property type="entry name" value="DISEASERSIST"/>
</dbReference>
<reference evidence="7" key="1">
    <citation type="submission" date="2023-02" db="EMBL/GenBank/DDBJ databases">
        <title>Genome of toxic invasive species Heracleum sosnowskyi carries increased number of genes despite the absence of recent whole-genome duplications.</title>
        <authorList>
            <person name="Schelkunov M."/>
            <person name="Shtratnikova V."/>
            <person name="Makarenko M."/>
            <person name="Klepikova A."/>
            <person name="Omelchenko D."/>
            <person name="Novikova G."/>
            <person name="Obukhova E."/>
            <person name="Bogdanov V."/>
            <person name="Penin A."/>
            <person name="Logacheva M."/>
        </authorList>
    </citation>
    <scope>NUCLEOTIDE SEQUENCE</scope>
    <source>
        <strain evidence="7">Hsosn_3</strain>
        <tissue evidence="7">Leaf</tissue>
    </source>
</reference>
<dbReference type="GO" id="GO:0043531">
    <property type="term" value="F:ADP binding"/>
    <property type="evidence" value="ECO:0007669"/>
    <property type="project" value="InterPro"/>
</dbReference>
<organism evidence="7 8">
    <name type="scientific">Heracleum sosnowskyi</name>
    <dbReference type="NCBI Taxonomy" id="360622"/>
    <lineage>
        <taxon>Eukaryota</taxon>
        <taxon>Viridiplantae</taxon>
        <taxon>Streptophyta</taxon>
        <taxon>Embryophyta</taxon>
        <taxon>Tracheophyta</taxon>
        <taxon>Spermatophyta</taxon>
        <taxon>Magnoliopsida</taxon>
        <taxon>eudicotyledons</taxon>
        <taxon>Gunneridae</taxon>
        <taxon>Pentapetalae</taxon>
        <taxon>asterids</taxon>
        <taxon>campanulids</taxon>
        <taxon>Apiales</taxon>
        <taxon>Apiaceae</taxon>
        <taxon>Apioideae</taxon>
        <taxon>apioid superclade</taxon>
        <taxon>Tordylieae</taxon>
        <taxon>Tordyliinae</taxon>
        <taxon>Heracleum</taxon>
    </lineage>
</organism>
<name>A0AAD8H903_9APIA</name>
<dbReference type="InterPro" id="IPR003591">
    <property type="entry name" value="Leu-rich_rpt_typical-subtyp"/>
</dbReference>
<reference evidence="7" key="2">
    <citation type="submission" date="2023-05" db="EMBL/GenBank/DDBJ databases">
        <authorList>
            <person name="Schelkunov M.I."/>
        </authorList>
    </citation>
    <scope>NUCLEOTIDE SEQUENCE</scope>
    <source>
        <strain evidence="7">Hsosn_3</strain>
        <tissue evidence="7">Leaf</tissue>
    </source>
</reference>
<dbReference type="SUPFAM" id="SSF52200">
    <property type="entry name" value="Toll/Interleukin receptor TIR domain"/>
    <property type="match status" value="1"/>
</dbReference>
<dbReference type="InterPro" id="IPR032675">
    <property type="entry name" value="LRR_dom_sf"/>
</dbReference>
<dbReference type="SMART" id="SM00255">
    <property type="entry name" value="TIR"/>
    <property type="match status" value="1"/>
</dbReference>
<gene>
    <name evidence="7" type="ORF">POM88_046615</name>
</gene>
<dbReference type="Gene3D" id="3.40.50.300">
    <property type="entry name" value="P-loop containing nucleotide triphosphate hydrolases"/>
    <property type="match status" value="1"/>
</dbReference>
<dbReference type="Pfam" id="PF23282">
    <property type="entry name" value="WHD_ROQ1"/>
    <property type="match status" value="1"/>
</dbReference>
<keyword evidence="5" id="KW-0812">Transmembrane</keyword>
<dbReference type="InterPro" id="IPR055414">
    <property type="entry name" value="LRR_R13L4/SHOC2-like"/>
</dbReference>
<dbReference type="SUPFAM" id="SSF52058">
    <property type="entry name" value="L domain-like"/>
    <property type="match status" value="2"/>
</dbReference>
<sequence length="1421" mass="160232">MSSETDVTAFSSPPLRLRWDVFLSFRGADTRRTITQHLYEALRAKNVRVFRDNDGLMQGDSLDPILFEAIQDSAASIAIISVKYASSTWCLEELARICEGGRLVLPVFYGVDPSDVRRQTGPFEKHFRVHETRYSGEVVQRWRNAMKRVGDKSGLVLGENQFSQKSEGIETLVNRILTELSNSPEVVAPCAVGLESRLDTLWKMIDLTSKDVQVLGLFGMGGVGKTTLAKALYNKLFGQFANRIFMSDVRETSKRSGLVTLQNMLLHLVDEKPVSDELSGTRMLKRVLQDKRVLIVLDDIDDSRQLNALAASKAWFHEGSILIITTRDRGVLPAPLVNEVYEVRELEISDSIKLLSYHALRRDQPTEPFMDMSHKIVLLTGGLPLALEVFGSFLFDMRKLKEWEEALQNLRQVSPRRLQDVLMISFDGLDKQEQCIFLDIACLLQNLKFTRDDTVDIMRGCGFGAESAIKVLIARSLIKVKADNTFWMHDQIIDMGRQIIQNENLVDPGMRSRLWDQGDIQGVLLNRKGTRNVQGITLDFDKRQRKKPGVLSAQTIARSNLQKNPGVVSALAYLKLRFKDYCEREGEIVFFTKSFEPMINLRMLYISNVTLKGNFKHFPAELKWLQWRKCPLDYLPSFYPQELTVLDLAESKLKNIWGPQRWSWYNNKVEGKLMILNLHSCYNLTAVPDLSGQPNLEKLILEGCIELTRIHKSVGDLKKLLYLNMRRCSNLVEFPTDVSGLKCLKNLVLSKCSKLKELPQDMGNMSSLVELLLDDTAIEKLPESIFRLTKLELLSMKGCRSLKQLPFCIGKLVSLKKLVLNDSSLEYIPDSVRTLGNLEELSLMRCTSLTAIPDSVGDLKSLCKFWLNGCSITEMPDCIGSLYYLKVLSVGECRNLNIVPASIGQLASIIELQLDGTSIVSLPDQIGSLKSLQKLEMRNCKSLTSLPETFGKLLTLQTLIIVNAAIQKLPESFGLLENLFMLRLNNCKHLCSLPSSFGNLKSLCHLHMIKTALRDLPESFGMLSSLMVLEMGKERWAEAPLDAEAPIVALPSTFSNLSLLTALNVCAWKITRDIPDDFESLSLLKDINLGHNDFCHLPSSLRKLHFLEKLNLAHCKKLRFLPPLPSSLTELNAANCIALETISDLSNLEHLTDMHLSNCEKLVDVPGFECLKSLARLHMCGCSSCSPVLKEKLNKADLRKMMNLSVPGSDLPHWLTQKVVRFSEQKNLVIRGIIIGIVVSVDQHVQNDIRDQLPVLFGIYAKIIRLNMPVFTSAMNLHGVPKTHEDQVYLCRYGHYTPLVSLLEDGDVVEVSVNEVPHLKGVKVKKSGVHIIFENDDDYDGNEEYLDESQLSVSEKLSKFLKSSELDNVTNSSDEVDKTMQESGSRADVKSSHRIPLFIIFFLSCFIVFISWLVLPLVSLK</sequence>
<evidence type="ECO:0000256" key="5">
    <source>
        <dbReference type="SAM" id="Phobius"/>
    </source>
</evidence>
<dbReference type="SMART" id="SM00369">
    <property type="entry name" value="LRR_TYP"/>
    <property type="match status" value="6"/>
</dbReference>
<dbReference type="Pfam" id="PF00931">
    <property type="entry name" value="NB-ARC"/>
    <property type="match status" value="1"/>
</dbReference>
<protein>
    <submittedName>
        <fullName evidence="7">Disease resistance protein TAO1-like</fullName>
    </submittedName>
</protein>
<feature type="transmembrane region" description="Helical" evidence="5">
    <location>
        <begin position="1395"/>
        <end position="1415"/>
    </location>
</feature>
<feature type="domain" description="TIR" evidence="6">
    <location>
        <begin position="17"/>
        <end position="176"/>
    </location>
</feature>
<dbReference type="GO" id="GO:0006952">
    <property type="term" value="P:defense response"/>
    <property type="evidence" value="ECO:0007669"/>
    <property type="project" value="UniProtKB-KW"/>
</dbReference>
<keyword evidence="8" id="KW-1185">Reference proteome</keyword>
<dbReference type="GO" id="GO:0007165">
    <property type="term" value="P:signal transduction"/>
    <property type="evidence" value="ECO:0007669"/>
    <property type="project" value="InterPro"/>
</dbReference>
<evidence type="ECO:0000259" key="6">
    <source>
        <dbReference type="PROSITE" id="PS50104"/>
    </source>
</evidence>
<keyword evidence="5" id="KW-1133">Transmembrane helix</keyword>
<keyword evidence="3" id="KW-0611">Plant defense</keyword>
<evidence type="ECO:0000256" key="1">
    <source>
        <dbReference type="ARBA" id="ARBA00022614"/>
    </source>
</evidence>
<dbReference type="FunFam" id="3.40.50.10140:FF:000007">
    <property type="entry name" value="Disease resistance protein (TIR-NBS-LRR class)"/>
    <property type="match status" value="1"/>
</dbReference>
<keyword evidence="5" id="KW-0472">Membrane</keyword>
<dbReference type="InterPro" id="IPR035897">
    <property type="entry name" value="Toll_tir_struct_dom_sf"/>
</dbReference>
<dbReference type="InterPro" id="IPR058192">
    <property type="entry name" value="WHD_ROQ1-like"/>
</dbReference>
<dbReference type="Proteomes" id="UP001237642">
    <property type="component" value="Unassembled WGS sequence"/>
</dbReference>
<dbReference type="Gene3D" id="3.40.50.10140">
    <property type="entry name" value="Toll/interleukin-1 receptor homology (TIR) domain"/>
    <property type="match status" value="1"/>
</dbReference>
<keyword evidence="4" id="KW-0520">NAD</keyword>
<dbReference type="InterPro" id="IPR027417">
    <property type="entry name" value="P-loop_NTPase"/>
</dbReference>
<dbReference type="EMBL" id="JAUIZM010000010">
    <property type="protein sequence ID" value="KAK1362141.1"/>
    <property type="molecule type" value="Genomic_DNA"/>
</dbReference>
<dbReference type="PANTHER" id="PTHR11017">
    <property type="entry name" value="LEUCINE-RICH REPEAT-CONTAINING PROTEIN"/>
    <property type="match status" value="1"/>
</dbReference>
<dbReference type="GO" id="GO:0051707">
    <property type="term" value="P:response to other organism"/>
    <property type="evidence" value="ECO:0007669"/>
    <property type="project" value="UniProtKB-ARBA"/>
</dbReference>
<dbReference type="Pfam" id="PF23598">
    <property type="entry name" value="LRR_14"/>
    <property type="match status" value="1"/>
</dbReference>
<evidence type="ECO:0000313" key="8">
    <source>
        <dbReference type="Proteomes" id="UP001237642"/>
    </source>
</evidence>
<evidence type="ECO:0000256" key="3">
    <source>
        <dbReference type="ARBA" id="ARBA00022821"/>
    </source>
</evidence>
<dbReference type="SUPFAM" id="SSF52540">
    <property type="entry name" value="P-loop containing nucleoside triphosphate hydrolases"/>
    <property type="match status" value="1"/>
</dbReference>
<evidence type="ECO:0000256" key="4">
    <source>
        <dbReference type="ARBA" id="ARBA00023027"/>
    </source>
</evidence>
<comment type="caution">
    <text evidence="7">The sequence shown here is derived from an EMBL/GenBank/DDBJ whole genome shotgun (WGS) entry which is preliminary data.</text>
</comment>
<keyword evidence="2" id="KW-0677">Repeat</keyword>
<dbReference type="InterPro" id="IPR000157">
    <property type="entry name" value="TIR_dom"/>
</dbReference>
<proteinExistence type="predicted"/>
<evidence type="ECO:0000313" key="7">
    <source>
        <dbReference type="EMBL" id="KAK1362141.1"/>
    </source>
</evidence>
<evidence type="ECO:0000256" key="2">
    <source>
        <dbReference type="ARBA" id="ARBA00022737"/>
    </source>
</evidence>
<dbReference type="PROSITE" id="PS50104">
    <property type="entry name" value="TIR"/>
    <property type="match status" value="1"/>
</dbReference>
<dbReference type="InterPro" id="IPR042197">
    <property type="entry name" value="Apaf_helical"/>
</dbReference>
<dbReference type="Gene3D" id="1.10.8.430">
    <property type="entry name" value="Helical domain of apoptotic protease-activating factors"/>
    <property type="match status" value="1"/>
</dbReference>
<keyword evidence="1" id="KW-0433">Leucine-rich repeat</keyword>
<dbReference type="InterPro" id="IPR002182">
    <property type="entry name" value="NB-ARC"/>
</dbReference>
<dbReference type="Gene3D" id="3.80.10.10">
    <property type="entry name" value="Ribonuclease Inhibitor"/>
    <property type="match status" value="3"/>
</dbReference>
<accession>A0AAD8H903</accession>